<accession>A0AAE0DEK4</accession>
<reference evidence="1" key="1">
    <citation type="submission" date="2023-02" db="EMBL/GenBank/DDBJ databases">
        <title>Colletotrichum kahawae CIFC_Que2 genome sequencing and assembly.</title>
        <authorList>
            <person name="Baroncelli R."/>
        </authorList>
    </citation>
    <scope>NUCLEOTIDE SEQUENCE</scope>
    <source>
        <strain evidence="1">CIFC_Que2</strain>
    </source>
</reference>
<name>A0AAE0DEK4_COLKA</name>
<comment type="caution">
    <text evidence="1">The sequence shown here is derived from an EMBL/GenBank/DDBJ whole genome shotgun (WGS) entry which is preliminary data.</text>
</comment>
<evidence type="ECO:0000313" key="2">
    <source>
        <dbReference type="Proteomes" id="UP001281614"/>
    </source>
</evidence>
<sequence>MDRRPYRRRAMCRLPVCRRLLVLQATEEAEACCIRRRERRGEQRERGFSKGTTTFGLCSTPTANGARRLVSCSHA</sequence>
<dbReference type="EMBL" id="VYYT01000001">
    <property type="protein sequence ID" value="KAK2780490.1"/>
    <property type="molecule type" value="Genomic_DNA"/>
</dbReference>
<dbReference type="Proteomes" id="UP001281614">
    <property type="component" value="Unassembled WGS sequence"/>
</dbReference>
<dbReference type="AlphaFoldDB" id="A0AAE0DEK4"/>
<protein>
    <submittedName>
        <fullName evidence="1">Uncharacterized protein</fullName>
    </submittedName>
</protein>
<proteinExistence type="predicted"/>
<organism evidence="1 2">
    <name type="scientific">Colletotrichum kahawae</name>
    <name type="common">Coffee berry disease fungus</name>
    <dbReference type="NCBI Taxonomy" id="34407"/>
    <lineage>
        <taxon>Eukaryota</taxon>
        <taxon>Fungi</taxon>
        <taxon>Dikarya</taxon>
        <taxon>Ascomycota</taxon>
        <taxon>Pezizomycotina</taxon>
        <taxon>Sordariomycetes</taxon>
        <taxon>Hypocreomycetidae</taxon>
        <taxon>Glomerellales</taxon>
        <taxon>Glomerellaceae</taxon>
        <taxon>Colletotrichum</taxon>
        <taxon>Colletotrichum gloeosporioides species complex</taxon>
    </lineage>
</organism>
<keyword evidence="2" id="KW-1185">Reference proteome</keyword>
<evidence type="ECO:0000313" key="1">
    <source>
        <dbReference type="EMBL" id="KAK2780490.1"/>
    </source>
</evidence>
<gene>
    <name evidence="1" type="ORF">CKAH01_00434</name>
</gene>